<feature type="region of interest" description="Disordered" evidence="7">
    <location>
        <begin position="611"/>
        <end position="630"/>
    </location>
</feature>
<dbReference type="CDD" id="cd00086">
    <property type="entry name" value="homeodomain"/>
    <property type="match status" value="1"/>
</dbReference>
<comment type="subcellular location">
    <subcellularLocation>
        <location evidence="1 5 6">Nucleus</location>
    </subcellularLocation>
</comment>
<dbReference type="EMBL" id="MCFK01002294">
    <property type="protein sequence ID" value="RKF63837.1"/>
    <property type="molecule type" value="Genomic_DNA"/>
</dbReference>
<dbReference type="Pfam" id="PF00046">
    <property type="entry name" value="Homeodomain"/>
    <property type="match status" value="1"/>
</dbReference>
<dbReference type="GO" id="GO:0005634">
    <property type="term" value="C:nucleus"/>
    <property type="evidence" value="ECO:0007669"/>
    <property type="project" value="UniProtKB-SubCell"/>
</dbReference>
<feature type="region of interest" description="Disordered" evidence="7">
    <location>
        <begin position="358"/>
        <end position="436"/>
    </location>
</feature>
<dbReference type="PANTHER" id="PTHR24208">
    <property type="entry name" value="LIM/HOMEOBOX PROTEIN LHX"/>
    <property type="match status" value="1"/>
</dbReference>
<feature type="compositionally biased region" description="Polar residues" evidence="7">
    <location>
        <begin position="451"/>
        <end position="479"/>
    </location>
</feature>
<organism evidence="9 10">
    <name type="scientific">Erysiphe neolycopersici</name>
    <dbReference type="NCBI Taxonomy" id="212602"/>
    <lineage>
        <taxon>Eukaryota</taxon>
        <taxon>Fungi</taxon>
        <taxon>Dikarya</taxon>
        <taxon>Ascomycota</taxon>
        <taxon>Pezizomycotina</taxon>
        <taxon>Leotiomycetes</taxon>
        <taxon>Erysiphales</taxon>
        <taxon>Erysiphaceae</taxon>
        <taxon>Erysiphe</taxon>
    </lineage>
</organism>
<evidence type="ECO:0000256" key="7">
    <source>
        <dbReference type="SAM" id="MobiDB-lite"/>
    </source>
</evidence>
<evidence type="ECO:0000313" key="10">
    <source>
        <dbReference type="Proteomes" id="UP000286134"/>
    </source>
</evidence>
<dbReference type="InterPro" id="IPR009057">
    <property type="entry name" value="Homeodomain-like_sf"/>
</dbReference>
<evidence type="ECO:0000256" key="6">
    <source>
        <dbReference type="RuleBase" id="RU000682"/>
    </source>
</evidence>
<feature type="compositionally biased region" description="Polar residues" evidence="7">
    <location>
        <begin position="381"/>
        <end position="392"/>
    </location>
</feature>
<keyword evidence="10" id="KW-1185">Reference proteome</keyword>
<evidence type="ECO:0000256" key="2">
    <source>
        <dbReference type="ARBA" id="ARBA00023125"/>
    </source>
</evidence>
<evidence type="ECO:0000256" key="4">
    <source>
        <dbReference type="ARBA" id="ARBA00023242"/>
    </source>
</evidence>
<evidence type="ECO:0000313" key="9">
    <source>
        <dbReference type="EMBL" id="RKF63837.1"/>
    </source>
</evidence>
<dbReference type="STRING" id="212602.A0A420I2F6"/>
<gene>
    <name evidence="9" type="ORF">OnM2_022030</name>
</gene>
<feature type="compositionally biased region" description="Polar residues" evidence="7">
    <location>
        <begin position="486"/>
        <end position="505"/>
    </location>
</feature>
<dbReference type="OrthoDB" id="6159439at2759"/>
<keyword evidence="3 5" id="KW-0371">Homeobox</keyword>
<dbReference type="GO" id="GO:0000981">
    <property type="term" value="F:DNA-binding transcription factor activity, RNA polymerase II-specific"/>
    <property type="evidence" value="ECO:0007669"/>
    <property type="project" value="TreeGrafter"/>
</dbReference>
<dbReference type="Gene3D" id="1.10.10.60">
    <property type="entry name" value="Homeodomain-like"/>
    <property type="match status" value="1"/>
</dbReference>
<feature type="DNA-binding region" description="Homeobox" evidence="5">
    <location>
        <begin position="213"/>
        <end position="273"/>
    </location>
</feature>
<dbReference type="Proteomes" id="UP000286134">
    <property type="component" value="Unassembled WGS sequence"/>
</dbReference>
<feature type="region of interest" description="Disordered" evidence="7">
    <location>
        <begin position="139"/>
        <end position="189"/>
    </location>
</feature>
<dbReference type="PROSITE" id="PS50071">
    <property type="entry name" value="HOMEOBOX_2"/>
    <property type="match status" value="1"/>
</dbReference>
<comment type="caution">
    <text evidence="9">The sequence shown here is derived from an EMBL/GenBank/DDBJ whole genome shotgun (WGS) entry which is preliminary data.</text>
</comment>
<accession>A0A420I2F6</accession>
<feature type="compositionally biased region" description="Acidic residues" evidence="7">
    <location>
        <begin position="162"/>
        <end position="189"/>
    </location>
</feature>
<dbReference type="InterPro" id="IPR001356">
    <property type="entry name" value="HD"/>
</dbReference>
<dbReference type="AlphaFoldDB" id="A0A420I2F6"/>
<feature type="compositionally biased region" description="Low complexity" evidence="7">
    <location>
        <begin position="400"/>
        <end position="409"/>
    </location>
</feature>
<feature type="compositionally biased region" description="Polar residues" evidence="7">
    <location>
        <begin position="621"/>
        <end position="630"/>
    </location>
</feature>
<keyword evidence="2 5" id="KW-0238">DNA-binding</keyword>
<feature type="domain" description="Homeobox" evidence="8">
    <location>
        <begin position="211"/>
        <end position="272"/>
    </location>
</feature>
<keyword evidence="4 5" id="KW-0539">Nucleus</keyword>
<dbReference type="SUPFAM" id="SSF46689">
    <property type="entry name" value="Homeodomain-like"/>
    <property type="match status" value="1"/>
</dbReference>
<dbReference type="GO" id="GO:0000977">
    <property type="term" value="F:RNA polymerase II transcription regulatory region sequence-specific DNA binding"/>
    <property type="evidence" value="ECO:0007669"/>
    <property type="project" value="TreeGrafter"/>
</dbReference>
<sequence>MLVARQCDIGRNPWFSRNLEALYSTESSRMPDAELFPTRPDWRDQYPSLALPEEQSSSSPRIPPCSFSNECLIMVEQDRSRSILEQQQTSLAKPSEISQIDAMVDRLQWNSEDVSSPCKSTDQSHSMLCQKSASVSLEPIDLNPLGSKSRDSAPSGKVQSDGDGEGEGEEPELDVKNEEEELDDDDDDDDMIDVELEEGLLPKSEAERRAERRKMKRFRLTHQQTRFLMSEFAKQAHPDAAHRERLSREIPGLSPRQVQVWFQNRRAKIKRLTADDRDRMIKMRAVPENFDNVKALHSPYGAVHILGSPLESPAEFGPSYSEQLMRPLAIDPTKNQEGNISPTASSPAFSHVGFGSNSSLRSPDLLSSSTTLTSPDRYYSRQISSPMSTGSRITVPFNRSNNLLSSSHSCHPRHVVRSLQPSQLRETVSKLRPDSLQSPLRLSMSWKGGNLNYSDNHSTGQPSPHYSEPQTSLDQQEFQSSHEVDSQQYDTNTYSNTNNIENSPTNIFTTSDSNTFMEHPDLLSMSRIRATSTNPYPSSLDLRNKFQGRGSPSLATPLGNSFGSSFTPGYVSASPTTYMNSTQGYININNPKMDHLAPNQVDDKLFENTEPVERSGVESPEQCQGQMMTI</sequence>
<feature type="region of interest" description="Disordered" evidence="7">
    <location>
        <begin position="451"/>
        <end position="505"/>
    </location>
</feature>
<dbReference type="SMART" id="SM00389">
    <property type="entry name" value="HOX"/>
    <property type="match status" value="1"/>
</dbReference>
<reference evidence="9 10" key="1">
    <citation type="journal article" date="2018" name="BMC Genomics">
        <title>Comparative genome analyses reveal sequence features reflecting distinct modes of host-adaptation between dicot and monocot powdery mildew.</title>
        <authorList>
            <person name="Wu Y."/>
            <person name="Ma X."/>
            <person name="Pan Z."/>
            <person name="Kale S.D."/>
            <person name="Song Y."/>
            <person name="King H."/>
            <person name="Zhang Q."/>
            <person name="Presley C."/>
            <person name="Deng X."/>
            <person name="Wei C.I."/>
            <person name="Xiao S."/>
        </authorList>
    </citation>
    <scope>NUCLEOTIDE SEQUENCE [LARGE SCALE GENOMIC DNA]</scope>
    <source>
        <strain evidence="9">UMSG2</strain>
    </source>
</reference>
<evidence type="ECO:0000259" key="8">
    <source>
        <dbReference type="PROSITE" id="PS50071"/>
    </source>
</evidence>
<dbReference type="InterPro" id="IPR050453">
    <property type="entry name" value="LIM_Homeobox_TF"/>
</dbReference>
<evidence type="ECO:0000256" key="5">
    <source>
        <dbReference type="PROSITE-ProRule" id="PRU00108"/>
    </source>
</evidence>
<evidence type="ECO:0000256" key="3">
    <source>
        <dbReference type="ARBA" id="ARBA00023155"/>
    </source>
</evidence>
<dbReference type="PANTHER" id="PTHR24208:SF166">
    <property type="entry name" value="LIM HOMEOBOX TRANSCRIPTION FACTOR 1 ALPHA, ISOFORM B"/>
    <property type="match status" value="1"/>
</dbReference>
<proteinExistence type="predicted"/>
<name>A0A420I2F6_9PEZI</name>
<protein>
    <submittedName>
        <fullName evidence="9">Putative homeobox domain-containing protein</fullName>
    </submittedName>
</protein>
<evidence type="ECO:0000256" key="1">
    <source>
        <dbReference type="ARBA" id="ARBA00004123"/>
    </source>
</evidence>
<feature type="compositionally biased region" description="Low complexity" evidence="7">
    <location>
        <begin position="358"/>
        <end position="377"/>
    </location>
</feature>